<dbReference type="Proteomes" id="UP000006039">
    <property type="component" value="Unassembled WGS sequence"/>
</dbReference>
<feature type="compositionally biased region" description="Low complexity" evidence="1">
    <location>
        <begin position="31"/>
        <end position="46"/>
    </location>
</feature>
<organism evidence="2">
    <name type="scientific">Gaeumannomyces tritici (strain R3-111a-1)</name>
    <name type="common">Wheat and barley take-all root rot fungus</name>
    <name type="synonym">Gaeumannomyces graminis var. tritici</name>
    <dbReference type="NCBI Taxonomy" id="644352"/>
    <lineage>
        <taxon>Eukaryota</taxon>
        <taxon>Fungi</taxon>
        <taxon>Dikarya</taxon>
        <taxon>Ascomycota</taxon>
        <taxon>Pezizomycotina</taxon>
        <taxon>Sordariomycetes</taxon>
        <taxon>Sordariomycetidae</taxon>
        <taxon>Magnaporthales</taxon>
        <taxon>Magnaporthaceae</taxon>
        <taxon>Gaeumannomyces</taxon>
    </lineage>
</organism>
<feature type="region of interest" description="Disordered" evidence="1">
    <location>
        <begin position="1"/>
        <end position="100"/>
    </location>
</feature>
<reference evidence="3" key="5">
    <citation type="submission" date="2018-04" db="UniProtKB">
        <authorList>
            <consortium name="EnsemblFungi"/>
        </authorList>
    </citation>
    <scope>IDENTIFICATION</scope>
    <source>
        <strain evidence="3">R3-111a-1</strain>
    </source>
</reference>
<keyword evidence="4" id="KW-1185">Reference proteome</keyword>
<evidence type="ECO:0000256" key="1">
    <source>
        <dbReference type="SAM" id="MobiDB-lite"/>
    </source>
</evidence>
<accession>J3NFS0</accession>
<dbReference type="RefSeq" id="XP_009216119.1">
    <property type="nucleotide sequence ID" value="XM_009217855.1"/>
</dbReference>
<sequence>MDPQPGSSLPRNSPGPNFSRLSRPSPGRRCVSQVRAGRGRGAVSAGELGRAGTAAWHRWAETPTAKNYTHAHQTHTQHPPPARPDTGIDPWKAQKRLVGQ</sequence>
<dbReference type="VEuPathDB" id="FungiDB:GGTG_00114"/>
<dbReference type="EnsemblFungi" id="EJT80110">
    <property type="protein sequence ID" value="EJT80110"/>
    <property type="gene ID" value="GGTG_00114"/>
</dbReference>
<proteinExistence type="predicted"/>
<dbReference type="HOGENOM" id="CLU_2306325_0_0_1"/>
<evidence type="ECO:0000313" key="4">
    <source>
        <dbReference type="Proteomes" id="UP000006039"/>
    </source>
</evidence>
<reference evidence="3" key="4">
    <citation type="journal article" date="2015" name="G3 (Bethesda)">
        <title>Genome sequences of three phytopathogenic species of the Magnaporthaceae family of fungi.</title>
        <authorList>
            <person name="Okagaki L.H."/>
            <person name="Nunes C.C."/>
            <person name="Sailsbery J."/>
            <person name="Clay B."/>
            <person name="Brown D."/>
            <person name="John T."/>
            <person name="Oh Y."/>
            <person name="Young N."/>
            <person name="Fitzgerald M."/>
            <person name="Haas B.J."/>
            <person name="Zeng Q."/>
            <person name="Young S."/>
            <person name="Adiconis X."/>
            <person name="Fan L."/>
            <person name="Levin J.Z."/>
            <person name="Mitchell T.K."/>
            <person name="Okubara P.A."/>
            <person name="Farman M.L."/>
            <person name="Kohn L.M."/>
            <person name="Birren B."/>
            <person name="Ma L.-J."/>
            <person name="Dean R.A."/>
        </authorList>
    </citation>
    <scope>NUCLEOTIDE SEQUENCE</scope>
    <source>
        <strain evidence="3">R3-111a-1</strain>
    </source>
</reference>
<protein>
    <submittedName>
        <fullName evidence="2 3">Uncharacterized protein</fullName>
    </submittedName>
</protein>
<dbReference type="EMBL" id="GL385395">
    <property type="protein sequence ID" value="EJT80110.1"/>
    <property type="molecule type" value="Genomic_DNA"/>
</dbReference>
<evidence type="ECO:0000313" key="3">
    <source>
        <dbReference type="EnsemblFungi" id="EJT80110"/>
    </source>
</evidence>
<feature type="compositionally biased region" description="Polar residues" evidence="1">
    <location>
        <begin position="1"/>
        <end position="22"/>
    </location>
</feature>
<reference evidence="2" key="2">
    <citation type="submission" date="2010-07" db="EMBL/GenBank/DDBJ databases">
        <authorList>
            <consortium name="The Broad Institute Genome Sequencing Platform"/>
            <consortium name="Broad Institute Genome Sequencing Center for Infectious Disease"/>
            <person name="Ma L.-J."/>
            <person name="Dead R."/>
            <person name="Young S."/>
            <person name="Zeng Q."/>
            <person name="Koehrsen M."/>
            <person name="Alvarado L."/>
            <person name="Berlin A."/>
            <person name="Chapman S.B."/>
            <person name="Chen Z."/>
            <person name="Freedman E."/>
            <person name="Gellesch M."/>
            <person name="Goldberg J."/>
            <person name="Griggs A."/>
            <person name="Gujja S."/>
            <person name="Heilman E.R."/>
            <person name="Heiman D."/>
            <person name="Hepburn T."/>
            <person name="Howarth C."/>
            <person name="Jen D."/>
            <person name="Larson L."/>
            <person name="Mehta T."/>
            <person name="Neiman D."/>
            <person name="Pearson M."/>
            <person name="Roberts A."/>
            <person name="Saif S."/>
            <person name="Shea T."/>
            <person name="Shenoy N."/>
            <person name="Sisk P."/>
            <person name="Stolte C."/>
            <person name="Sykes S."/>
            <person name="Walk T."/>
            <person name="White J."/>
            <person name="Yandava C."/>
            <person name="Haas B."/>
            <person name="Nusbaum C."/>
            <person name="Birren B."/>
        </authorList>
    </citation>
    <scope>NUCLEOTIDE SEQUENCE</scope>
    <source>
        <strain evidence="2">R3-111a-1</strain>
    </source>
</reference>
<evidence type="ECO:0000313" key="2">
    <source>
        <dbReference type="EMBL" id="EJT80110.1"/>
    </source>
</evidence>
<reference evidence="4" key="1">
    <citation type="submission" date="2010-07" db="EMBL/GenBank/DDBJ databases">
        <title>The genome sequence of Gaeumannomyces graminis var. tritici strain R3-111a-1.</title>
        <authorList>
            <consortium name="The Broad Institute Genome Sequencing Platform"/>
            <person name="Ma L.-J."/>
            <person name="Dead R."/>
            <person name="Young S."/>
            <person name="Zeng Q."/>
            <person name="Koehrsen M."/>
            <person name="Alvarado L."/>
            <person name="Berlin A."/>
            <person name="Chapman S.B."/>
            <person name="Chen Z."/>
            <person name="Freedman E."/>
            <person name="Gellesch M."/>
            <person name="Goldberg J."/>
            <person name="Griggs A."/>
            <person name="Gujja S."/>
            <person name="Heilman E.R."/>
            <person name="Heiman D."/>
            <person name="Hepburn T."/>
            <person name="Howarth C."/>
            <person name="Jen D."/>
            <person name="Larson L."/>
            <person name="Mehta T."/>
            <person name="Neiman D."/>
            <person name="Pearson M."/>
            <person name="Roberts A."/>
            <person name="Saif S."/>
            <person name="Shea T."/>
            <person name="Shenoy N."/>
            <person name="Sisk P."/>
            <person name="Stolte C."/>
            <person name="Sykes S."/>
            <person name="Walk T."/>
            <person name="White J."/>
            <person name="Yandava C."/>
            <person name="Haas B."/>
            <person name="Nusbaum C."/>
            <person name="Birren B."/>
        </authorList>
    </citation>
    <scope>NUCLEOTIDE SEQUENCE [LARGE SCALE GENOMIC DNA]</scope>
    <source>
        <strain evidence="4">R3-111a-1</strain>
    </source>
</reference>
<reference evidence="2" key="3">
    <citation type="submission" date="2010-09" db="EMBL/GenBank/DDBJ databases">
        <title>Annotation of Gaeumannomyces graminis var. tritici R3-111a-1.</title>
        <authorList>
            <consortium name="The Broad Institute Genome Sequencing Platform"/>
            <person name="Ma L.-J."/>
            <person name="Dead R."/>
            <person name="Young S.K."/>
            <person name="Zeng Q."/>
            <person name="Gargeya S."/>
            <person name="Fitzgerald M."/>
            <person name="Haas B."/>
            <person name="Abouelleil A."/>
            <person name="Alvarado L."/>
            <person name="Arachchi H.M."/>
            <person name="Berlin A."/>
            <person name="Brown A."/>
            <person name="Chapman S.B."/>
            <person name="Chen Z."/>
            <person name="Dunbar C."/>
            <person name="Freedman E."/>
            <person name="Gearin G."/>
            <person name="Gellesch M."/>
            <person name="Goldberg J."/>
            <person name="Griggs A."/>
            <person name="Gujja S."/>
            <person name="Heiman D."/>
            <person name="Howarth C."/>
            <person name="Larson L."/>
            <person name="Lui A."/>
            <person name="MacDonald P.J.P."/>
            <person name="Mehta T."/>
            <person name="Montmayeur A."/>
            <person name="Murphy C."/>
            <person name="Neiman D."/>
            <person name="Pearson M."/>
            <person name="Priest M."/>
            <person name="Roberts A."/>
            <person name="Saif S."/>
            <person name="Shea T."/>
            <person name="Shenoy N."/>
            <person name="Sisk P."/>
            <person name="Stolte C."/>
            <person name="Sykes S."/>
            <person name="Yandava C."/>
            <person name="Wortman J."/>
            <person name="Nusbaum C."/>
            <person name="Birren B."/>
        </authorList>
    </citation>
    <scope>NUCLEOTIDE SEQUENCE</scope>
    <source>
        <strain evidence="2">R3-111a-1</strain>
    </source>
</reference>
<gene>
    <name evidence="3" type="primary">20340572</name>
    <name evidence="2" type="ORF">GGTG_00114</name>
</gene>
<name>J3NFS0_GAET3</name>
<dbReference type="AlphaFoldDB" id="J3NFS0"/>
<dbReference type="GeneID" id="20340572"/>